<dbReference type="EnsemblMetazoa" id="BGLB039508-RA">
    <property type="protein sequence ID" value="BGLB039508-PA"/>
    <property type="gene ID" value="BGLB039508"/>
</dbReference>
<evidence type="ECO:0000313" key="3">
    <source>
        <dbReference type="Proteomes" id="UP000076420"/>
    </source>
</evidence>
<dbReference type="GO" id="GO:0003730">
    <property type="term" value="F:mRNA 3'-UTR binding"/>
    <property type="evidence" value="ECO:0007669"/>
    <property type="project" value="TreeGrafter"/>
</dbReference>
<protein>
    <recommendedName>
        <fullName evidence="1">Gem-associated protein 5 first beta-propeller domain-containing protein</fullName>
    </recommendedName>
</protein>
<dbReference type="Gene3D" id="2.130.10.10">
    <property type="entry name" value="YVTN repeat-like/Quinoprotein amine dehydrogenase"/>
    <property type="match status" value="1"/>
</dbReference>
<dbReference type="KEGG" id="bgt:106065210"/>
<dbReference type="InterPro" id="IPR052640">
    <property type="entry name" value="Gemin-5"/>
</dbReference>
<dbReference type="InterPro" id="IPR036322">
    <property type="entry name" value="WD40_repeat_dom_sf"/>
</dbReference>
<feature type="domain" description="Gem-associated protein 5 first beta-propeller" evidence="1">
    <location>
        <begin position="40"/>
        <end position="94"/>
    </location>
</feature>
<dbReference type="GO" id="GO:0032797">
    <property type="term" value="C:SMN complex"/>
    <property type="evidence" value="ECO:0007669"/>
    <property type="project" value="TreeGrafter"/>
</dbReference>
<dbReference type="PANTHER" id="PTHR46362:SF1">
    <property type="entry name" value="GEM-ASSOCIATED PROTEIN 5"/>
    <property type="match status" value="1"/>
</dbReference>
<dbReference type="InterPro" id="IPR015943">
    <property type="entry name" value="WD40/YVTN_repeat-like_dom_sf"/>
</dbReference>
<dbReference type="SUPFAM" id="SSF50978">
    <property type="entry name" value="WD40 repeat-like"/>
    <property type="match status" value="1"/>
</dbReference>
<dbReference type="Proteomes" id="UP000076420">
    <property type="component" value="Unassembled WGS sequence"/>
</dbReference>
<dbReference type="Pfam" id="PF23770">
    <property type="entry name" value="Beta-prop_RIG_1st"/>
    <property type="match status" value="1"/>
</dbReference>
<dbReference type="VEuPathDB" id="VectorBase:BGLB039508"/>
<organism evidence="2 3">
    <name type="scientific">Biomphalaria glabrata</name>
    <name type="common">Bloodfluke planorb</name>
    <name type="synonym">Freshwater snail</name>
    <dbReference type="NCBI Taxonomy" id="6526"/>
    <lineage>
        <taxon>Eukaryota</taxon>
        <taxon>Metazoa</taxon>
        <taxon>Spiralia</taxon>
        <taxon>Lophotrochozoa</taxon>
        <taxon>Mollusca</taxon>
        <taxon>Gastropoda</taxon>
        <taxon>Heterobranchia</taxon>
        <taxon>Euthyneura</taxon>
        <taxon>Panpulmonata</taxon>
        <taxon>Hygrophila</taxon>
        <taxon>Lymnaeoidea</taxon>
        <taxon>Planorbidae</taxon>
        <taxon>Biomphalaria</taxon>
    </lineage>
</organism>
<evidence type="ECO:0000259" key="1">
    <source>
        <dbReference type="Pfam" id="PF23770"/>
    </source>
</evidence>
<dbReference type="VEuPathDB" id="VectorBase:BGLAX_050335"/>
<accession>A0A2C9M807</accession>
<dbReference type="PANTHER" id="PTHR46362">
    <property type="entry name" value="GEM-ASSOCIATED PROTEIN 5"/>
    <property type="match status" value="1"/>
</dbReference>
<dbReference type="AlphaFoldDB" id="A0A2C9M807"/>
<gene>
    <name evidence="2" type="primary">106065210</name>
</gene>
<dbReference type="SMART" id="SM00320">
    <property type="entry name" value="WD40"/>
    <property type="match status" value="2"/>
</dbReference>
<proteinExistence type="predicted"/>
<dbReference type="STRING" id="6526.A0A2C9M807"/>
<name>A0A2C9M807_BIOGL</name>
<dbReference type="InterPro" id="IPR001680">
    <property type="entry name" value="WD40_rpt"/>
</dbReference>
<sequence>MTWCPRNTDLIVTACEKGTVLTWKLSKNAVQSFRFEKEYVYSIKASPHHASQVALGYRMGTVLIVDLSANEPIVLQKLRGQEGEITSISWCPLRGENVLRGSGDDDDGVLIAAASRKIVKIWSSTNGKEIWFKKLPQAATSRQDPQDLMGKRQWLDILWHKSMPQYILCTSSG</sequence>
<reference evidence="2" key="1">
    <citation type="submission" date="2020-05" db="UniProtKB">
        <authorList>
            <consortium name="EnsemblMetazoa"/>
        </authorList>
    </citation>
    <scope>IDENTIFICATION</scope>
    <source>
        <strain evidence="2">BB02</strain>
    </source>
</reference>
<dbReference type="GO" id="GO:0005634">
    <property type="term" value="C:nucleus"/>
    <property type="evidence" value="ECO:0007669"/>
    <property type="project" value="TreeGrafter"/>
</dbReference>
<evidence type="ECO:0000313" key="2">
    <source>
        <dbReference type="EnsemblMetazoa" id="BGLB039508-PA"/>
    </source>
</evidence>
<dbReference type="GO" id="GO:0000387">
    <property type="term" value="P:spliceosomal snRNP assembly"/>
    <property type="evidence" value="ECO:0007669"/>
    <property type="project" value="TreeGrafter"/>
</dbReference>
<dbReference type="InterPro" id="IPR056432">
    <property type="entry name" value="Beta-prop_GEMI5_1st"/>
</dbReference>